<comment type="caution">
    <text evidence="3">The sequence shown here is derived from an EMBL/GenBank/DDBJ whole genome shotgun (WGS) entry which is preliminary data.</text>
</comment>
<dbReference type="PANTHER" id="PTHR41294">
    <property type="entry name" value="CADMIUM-INDUCED PROTEIN CADI"/>
    <property type="match status" value="1"/>
</dbReference>
<dbReference type="Pfam" id="PF00903">
    <property type="entry name" value="Glyoxalase"/>
    <property type="match status" value="1"/>
</dbReference>
<dbReference type="InterPro" id="IPR037523">
    <property type="entry name" value="VOC_core"/>
</dbReference>
<dbReference type="PANTHER" id="PTHR41294:SF1">
    <property type="entry name" value="CADMIUM-INDUCED PROTEIN CADI"/>
    <property type="match status" value="1"/>
</dbReference>
<feature type="domain" description="VOC" evidence="2">
    <location>
        <begin position="14"/>
        <end position="131"/>
    </location>
</feature>
<dbReference type="OrthoDB" id="9789608at2"/>
<dbReference type="Gene3D" id="3.10.180.10">
    <property type="entry name" value="2,3-Dihydroxybiphenyl 1,2-Dioxygenase, domain 1"/>
    <property type="match status" value="1"/>
</dbReference>
<evidence type="ECO:0000313" key="3">
    <source>
        <dbReference type="EMBL" id="PRP90146.1"/>
    </source>
</evidence>
<organism evidence="3 4">
    <name type="scientific">Enhygromyxa salina</name>
    <dbReference type="NCBI Taxonomy" id="215803"/>
    <lineage>
        <taxon>Bacteria</taxon>
        <taxon>Pseudomonadati</taxon>
        <taxon>Myxococcota</taxon>
        <taxon>Polyangia</taxon>
        <taxon>Nannocystales</taxon>
        <taxon>Nannocystaceae</taxon>
        <taxon>Enhygromyxa</taxon>
    </lineage>
</organism>
<sequence>MQHHTTAVEFPTRMRAHIALACRDIECSRAFYEQLLGLAPVKVRADYVKFEVTEPPLNLTLNHSESATPQRAPAHFGIQVKSTAEVLERRLTMERAGLSARTEEGVGCCYAIQDKVWFVDPDGNDWEIFVVTEADIPEHTRPSPDKEVGPEAEQDRGCCEPTCCS</sequence>
<dbReference type="RefSeq" id="WP_106395895.1">
    <property type="nucleotide sequence ID" value="NZ_PVNK01000293.1"/>
</dbReference>
<dbReference type="InterPro" id="IPR049789">
    <property type="entry name" value="ArsI/CadI-like"/>
</dbReference>
<dbReference type="AlphaFoldDB" id="A0A2S9XBC5"/>
<dbReference type="InterPro" id="IPR052393">
    <property type="entry name" value="Cadmium-induced_rsp"/>
</dbReference>
<dbReference type="EMBL" id="PVNK01000293">
    <property type="protein sequence ID" value="PRP90146.1"/>
    <property type="molecule type" value="Genomic_DNA"/>
</dbReference>
<evidence type="ECO:0000256" key="1">
    <source>
        <dbReference type="SAM" id="MobiDB-lite"/>
    </source>
</evidence>
<evidence type="ECO:0000259" key="2">
    <source>
        <dbReference type="PROSITE" id="PS51819"/>
    </source>
</evidence>
<keyword evidence="4" id="KW-1185">Reference proteome</keyword>
<dbReference type="SUPFAM" id="SSF54593">
    <property type="entry name" value="Glyoxalase/Bleomycin resistance protein/Dihydroxybiphenyl dioxygenase"/>
    <property type="match status" value="1"/>
</dbReference>
<dbReference type="GO" id="GO:0046686">
    <property type="term" value="P:response to cadmium ion"/>
    <property type="evidence" value="ECO:0007669"/>
    <property type="project" value="TreeGrafter"/>
</dbReference>
<dbReference type="Proteomes" id="UP000237968">
    <property type="component" value="Unassembled WGS sequence"/>
</dbReference>
<protein>
    <submittedName>
        <fullName evidence="3">Cadmium-induced protein CadI</fullName>
    </submittedName>
</protein>
<proteinExistence type="predicted"/>
<dbReference type="InterPro" id="IPR004360">
    <property type="entry name" value="Glyas_Fos-R_dOase_dom"/>
</dbReference>
<evidence type="ECO:0000313" key="4">
    <source>
        <dbReference type="Proteomes" id="UP000237968"/>
    </source>
</evidence>
<reference evidence="3 4" key="1">
    <citation type="submission" date="2018-03" db="EMBL/GenBank/DDBJ databases">
        <title>Draft Genome Sequences of the Obligatory Marine Myxobacteria Enhygromyxa salina SWB005.</title>
        <authorList>
            <person name="Poehlein A."/>
            <person name="Moghaddam J.A."/>
            <person name="Harms H."/>
            <person name="Alanjari M."/>
            <person name="Koenig G.M."/>
            <person name="Daniel R."/>
            <person name="Schaeberle T.F."/>
        </authorList>
    </citation>
    <scope>NUCLEOTIDE SEQUENCE [LARGE SCALE GENOMIC DNA]</scope>
    <source>
        <strain evidence="3 4">SWB005</strain>
    </source>
</reference>
<dbReference type="NCBIfam" id="NF041414">
    <property type="entry name" value="ArsI_CadI_VOC"/>
    <property type="match status" value="1"/>
</dbReference>
<dbReference type="InterPro" id="IPR029068">
    <property type="entry name" value="Glyas_Bleomycin-R_OHBP_Dase"/>
</dbReference>
<gene>
    <name evidence="3" type="primary">cadI</name>
    <name evidence="3" type="ORF">ENSA5_67640</name>
</gene>
<name>A0A2S9XBC5_9BACT</name>
<dbReference type="PROSITE" id="PS51819">
    <property type="entry name" value="VOC"/>
    <property type="match status" value="1"/>
</dbReference>
<feature type="region of interest" description="Disordered" evidence="1">
    <location>
        <begin position="137"/>
        <end position="157"/>
    </location>
</feature>
<accession>A0A2S9XBC5</accession>